<name>A0A5P1FA15_ASPOF</name>
<organism evidence="2 3">
    <name type="scientific">Asparagus officinalis</name>
    <name type="common">Garden asparagus</name>
    <dbReference type="NCBI Taxonomy" id="4686"/>
    <lineage>
        <taxon>Eukaryota</taxon>
        <taxon>Viridiplantae</taxon>
        <taxon>Streptophyta</taxon>
        <taxon>Embryophyta</taxon>
        <taxon>Tracheophyta</taxon>
        <taxon>Spermatophyta</taxon>
        <taxon>Magnoliopsida</taxon>
        <taxon>Liliopsida</taxon>
        <taxon>Asparagales</taxon>
        <taxon>Asparagaceae</taxon>
        <taxon>Asparagoideae</taxon>
        <taxon>Asparagus</taxon>
    </lineage>
</organism>
<keyword evidence="3" id="KW-1185">Reference proteome</keyword>
<feature type="region of interest" description="Disordered" evidence="1">
    <location>
        <begin position="16"/>
        <end position="58"/>
    </location>
</feature>
<evidence type="ECO:0000256" key="1">
    <source>
        <dbReference type="SAM" id="MobiDB-lite"/>
    </source>
</evidence>
<protein>
    <submittedName>
        <fullName evidence="2">Uncharacterized protein</fullName>
    </submittedName>
</protein>
<dbReference type="Gramene" id="ONK74257">
    <property type="protein sequence ID" value="ONK74257"/>
    <property type="gene ID" value="A4U43_C03F4400"/>
</dbReference>
<evidence type="ECO:0000313" key="3">
    <source>
        <dbReference type="Proteomes" id="UP000243459"/>
    </source>
</evidence>
<proteinExistence type="predicted"/>
<dbReference type="Proteomes" id="UP000243459">
    <property type="component" value="Chromosome 3"/>
</dbReference>
<reference evidence="3" key="1">
    <citation type="journal article" date="2017" name="Nat. Commun.">
        <title>The asparagus genome sheds light on the origin and evolution of a young Y chromosome.</title>
        <authorList>
            <person name="Harkess A."/>
            <person name="Zhou J."/>
            <person name="Xu C."/>
            <person name="Bowers J.E."/>
            <person name="Van der Hulst R."/>
            <person name="Ayyampalayam S."/>
            <person name="Mercati F."/>
            <person name="Riccardi P."/>
            <person name="McKain M.R."/>
            <person name="Kakrana A."/>
            <person name="Tang H."/>
            <person name="Ray J."/>
            <person name="Groenendijk J."/>
            <person name="Arikit S."/>
            <person name="Mathioni S.M."/>
            <person name="Nakano M."/>
            <person name="Shan H."/>
            <person name="Telgmann-Rauber A."/>
            <person name="Kanno A."/>
            <person name="Yue Z."/>
            <person name="Chen H."/>
            <person name="Li W."/>
            <person name="Chen Y."/>
            <person name="Xu X."/>
            <person name="Zhang Y."/>
            <person name="Luo S."/>
            <person name="Chen H."/>
            <person name="Gao J."/>
            <person name="Mao Z."/>
            <person name="Pires J.C."/>
            <person name="Luo M."/>
            <person name="Kudrna D."/>
            <person name="Wing R.A."/>
            <person name="Meyers B.C."/>
            <person name="Yi K."/>
            <person name="Kong H."/>
            <person name="Lavrijsen P."/>
            <person name="Sunseri F."/>
            <person name="Falavigna A."/>
            <person name="Ye Y."/>
            <person name="Leebens-Mack J.H."/>
            <person name="Chen G."/>
        </authorList>
    </citation>
    <scope>NUCLEOTIDE SEQUENCE [LARGE SCALE GENOMIC DNA]</scope>
    <source>
        <strain evidence="3">cv. DH0086</strain>
    </source>
</reference>
<accession>A0A5P1FA15</accession>
<dbReference type="EMBL" id="CM007383">
    <property type="protein sequence ID" value="ONK74257.1"/>
    <property type="molecule type" value="Genomic_DNA"/>
</dbReference>
<evidence type="ECO:0000313" key="2">
    <source>
        <dbReference type="EMBL" id="ONK74257.1"/>
    </source>
</evidence>
<dbReference type="AlphaFoldDB" id="A0A5P1FA15"/>
<sequence length="74" mass="8742">MAYIRAVHVYQRMPTMAPRPGSRQLRTRRGHDHSATFGKYEGPGRVRDIPGSRWHQGRARPDFRCRPWAGHKRY</sequence>
<gene>
    <name evidence="2" type="ORF">A4U43_C03F4400</name>
</gene>